<evidence type="ECO:0000256" key="5">
    <source>
        <dbReference type="ARBA" id="ARBA00022842"/>
    </source>
</evidence>
<dbReference type="RefSeq" id="WP_338209837.1">
    <property type="nucleotide sequence ID" value="NZ_JAYMFF010000009.1"/>
</dbReference>
<dbReference type="PANTHER" id="PTHR12318:SF0">
    <property type="entry name" value="ACYL-COENZYME A DIPHOSPHATASE NUDT19"/>
    <property type="match status" value="1"/>
</dbReference>
<accession>A0ABU6IHC6</accession>
<evidence type="ECO:0000313" key="7">
    <source>
        <dbReference type="EMBL" id="MEC4175822.1"/>
    </source>
</evidence>
<organism evidence="7 8">
    <name type="scientific">Adlercreutzia wanghongyangiae</name>
    <dbReference type="NCBI Taxonomy" id="3111451"/>
    <lineage>
        <taxon>Bacteria</taxon>
        <taxon>Bacillati</taxon>
        <taxon>Actinomycetota</taxon>
        <taxon>Coriobacteriia</taxon>
        <taxon>Eggerthellales</taxon>
        <taxon>Eggerthellaceae</taxon>
        <taxon>Adlercreutzia</taxon>
    </lineage>
</organism>
<evidence type="ECO:0000256" key="4">
    <source>
        <dbReference type="ARBA" id="ARBA00022801"/>
    </source>
</evidence>
<evidence type="ECO:0000256" key="6">
    <source>
        <dbReference type="ARBA" id="ARBA00023211"/>
    </source>
</evidence>
<evidence type="ECO:0000256" key="2">
    <source>
        <dbReference type="ARBA" id="ARBA00001946"/>
    </source>
</evidence>
<dbReference type="InterPro" id="IPR015797">
    <property type="entry name" value="NUDIX_hydrolase-like_dom_sf"/>
</dbReference>
<dbReference type="Gene3D" id="3.90.79.10">
    <property type="entry name" value="Nucleoside Triphosphate Pyrophosphohydrolase"/>
    <property type="match status" value="1"/>
</dbReference>
<keyword evidence="5" id="KW-0460">Magnesium</keyword>
<evidence type="ECO:0000256" key="1">
    <source>
        <dbReference type="ARBA" id="ARBA00001936"/>
    </source>
</evidence>
<name>A0ABU6IHC6_9ACTN</name>
<comment type="caution">
    <text evidence="7">The sequence shown here is derived from an EMBL/GenBank/DDBJ whole genome shotgun (WGS) entry which is preliminary data.</text>
</comment>
<gene>
    <name evidence="7" type="ORF">VIN30_05100</name>
</gene>
<dbReference type="PANTHER" id="PTHR12318">
    <property type="entry name" value="TESTOSTERONE-REGULATED PROTEIN RP2"/>
    <property type="match status" value="1"/>
</dbReference>
<proteinExistence type="predicted"/>
<dbReference type="GO" id="GO:0016787">
    <property type="term" value="F:hydrolase activity"/>
    <property type="evidence" value="ECO:0007669"/>
    <property type="project" value="UniProtKB-KW"/>
</dbReference>
<comment type="cofactor">
    <cofactor evidence="2">
        <name>Mg(2+)</name>
        <dbReference type="ChEBI" id="CHEBI:18420"/>
    </cofactor>
</comment>
<dbReference type="Proteomes" id="UP001349994">
    <property type="component" value="Unassembled WGS sequence"/>
</dbReference>
<reference evidence="7 8" key="1">
    <citation type="submission" date="2024-01" db="EMBL/GenBank/DDBJ databases">
        <title>novel species in genus Adlercreutzia.</title>
        <authorList>
            <person name="Liu X."/>
        </authorList>
    </citation>
    <scope>NUCLEOTIDE SEQUENCE [LARGE SCALE GENOMIC DNA]</scope>
    <source>
        <strain evidence="7 8">R7</strain>
    </source>
</reference>
<dbReference type="InterPro" id="IPR039121">
    <property type="entry name" value="NUDT19"/>
</dbReference>
<keyword evidence="6" id="KW-0464">Manganese</keyword>
<keyword evidence="4 7" id="KW-0378">Hydrolase</keyword>
<keyword evidence="3" id="KW-0479">Metal-binding</keyword>
<keyword evidence="8" id="KW-1185">Reference proteome</keyword>
<protein>
    <submittedName>
        <fullName evidence="7">NUDIX hydrolase</fullName>
    </submittedName>
</protein>
<evidence type="ECO:0000313" key="8">
    <source>
        <dbReference type="Proteomes" id="UP001349994"/>
    </source>
</evidence>
<dbReference type="EMBL" id="JAYMFF010000009">
    <property type="protein sequence ID" value="MEC4175822.1"/>
    <property type="molecule type" value="Genomic_DNA"/>
</dbReference>
<dbReference type="SUPFAM" id="SSF55811">
    <property type="entry name" value="Nudix"/>
    <property type="match status" value="1"/>
</dbReference>
<dbReference type="CDD" id="cd18870">
    <property type="entry name" value="NUDIX_AcylCoAdiphos_Nudt19"/>
    <property type="match status" value="1"/>
</dbReference>
<sequence>MSDNVRIQSVREALTPGCHVEYAVDDQPGLVERARAYLAHPAAGEVVEPRLAATVMLVSAGKSHYRRFESPLPGGAVIEETVEAAPVDVFMLRRCSTMAFVPDAVVFPGGGMDRRDLEGDVPWAGPAPEVWARAMSCTPERARAVITAAAREVFEESGVLLASDAGGAPAHDARGDHWAAERAAVADRSLSFGAFLAEAGLVLRSDQLRLRSHWVTPESEARRYDTYFFLARLPEGQHADGRTTEAVEAAWIAPGEALARFDAGLLKLVPPTISNLTSLTRATSVDEAWNLPFDGHVRPHPVAHANGDVVMGCTVEGA</sequence>
<evidence type="ECO:0000256" key="3">
    <source>
        <dbReference type="ARBA" id="ARBA00022723"/>
    </source>
</evidence>
<comment type="cofactor">
    <cofactor evidence="1">
        <name>Mn(2+)</name>
        <dbReference type="ChEBI" id="CHEBI:29035"/>
    </cofactor>
</comment>